<dbReference type="Pfam" id="PF08240">
    <property type="entry name" value="ADH_N"/>
    <property type="match status" value="1"/>
</dbReference>
<accession>A0A2N3PYY5</accession>
<proteinExistence type="inferred from homology"/>
<dbReference type="Gene3D" id="3.40.50.720">
    <property type="entry name" value="NAD(P)-binding Rossmann-like Domain"/>
    <property type="match status" value="1"/>
</dbReference>
<dbReference type="InterPro" id="IPR013154">
    <property type="entry name" value="ADH-like_N"/>
</dbReference>
<keyword evidence="5" id="KW-0560">Oxidoreductase</keyword>
<dbReference type="GO" id="GO:0016616">
    <property type="term" value="F:oxidoreductase activity, acting on the CH-OH group of donors, NAD or NADP as acceptor"/>
    <property type="evidence" value="ECO:0007669"/>
    <property type="project" value="UniProtKB-ARBA"/>
</dbReference>
<dbReference type="EMBL" id="PIUM01000004">
    <property type="protein sequence ID" value="PKU25632.1"/>
    <property type="molecule type" value="Genomic_DNA"/>
</dbReference>
<dbReference type="InterPro" id="IPR011032">
    <property type="entry name" value="GroES-like_sf"/>
</dbReference>
<dbReference type="Gene3D" id="3.90.180.10">
    <property type="entry name" value="Medium-chain alcohol dehydrogenases, catalytic domain"/>
    <property type="match status" value="1"/>
</dbReference>
<keyword evidence="3 6" id="KW-0479">Metal-binding</keyword>
<dbReference type="GO" id="GO:0008270">
    <property type="term" value="F:zinc ion binding"/>
    <property type="evidence" value="ECO:0007669"/>
    <property type="project" value="InterPro"/>
</dbReference>
<dbReference type="RefSeq" id="WP_101249687.1">
    <property type="nucleotide sequence ID" value="NZ_PIUM01000004.1"/>
</dbReference>
<evidence type="ECO:0000256" key="3">
    <source>
        <dbReference type="ARBA" id="ARBA00022723"/>
    </source>
</evidence>
<evidence type="ECO:0000256" key="1">
    <source>
        <dbReference type="ARBA" id="ARBA00001947"/>
    </source>
</evidence>
<reference evidence="9" key="1">
    <citation type="submission" date="2017-12" db="EMBL/GenBank/DDBJ databases">
        <title>Draft genome sequence of Telmatospirillum siberiense 26-4b1T, an acidotolerant peatland alphaproteobacterium potentially involved in sulfur cycling.</title>
        <authorList>
            <person name="Hausmann B."/>
            <person name="Pjevac P."/>
            <person name="Schreck K."/>
            <person name="Herbold C.W."/>
            <person name="Daims H."/>
            <person name="Wagner M."/>
            <person name="Pester M."/>
            <person name="Loy A."/>
        </authorList>
    </citation>
    <scope>NUCLEOTIDE SEQUENCE [LARGE SCALE GENOMIC DNA]</scope>
    <source>
        <strain evidence="9">26-4b1</strain>
    </source>
</reference>
<dbReference type="SUPFAM" id="SSF51735">
    <property type="entry name" value="NAD(P)-binding Rossmann-fold domains"/>
    <property type="match status" value="1"/>
</dbReference>
<dbReference type="PROSITE" id="PS00059">
    <property type="entry name" value="ADH_ZINC"/>
    <property type="match status" value="1"/>
</dbReference>
<dbReference type="InterPro" id="IPR002328">
    <property type="entry name" value="ADH_Zn_CS"/>
</dbReference>
<comment type="similarity">
    <text evidence="2 6">Belongs to the zinc-containing alcohol dehydrogenase family.</text>
</comment>
<evidence type="ECO:0000259" key="7">
    <source>
        <dbReference type="SMART" id="SM00829"/>
    </source>
</evidence>
<dbReference type="InterPro" id="IPR020843">
    <property type="entry name" value="ER"/>
</dbReference>
<comment type="cofactor">
    <cofactor evidence="1 6">
        <name>Zn(2+)</name>
        <dbReference type="ChEBI" id="CHEBI:29105"/>
    </cofactor>
</comment>
<keyword evidence="4 6" id="KW-0862">Zinc</keyword>
<gene>
    <name evidence="8" type="ORF">CWS72_06125</name>
</gene>
<evidence type="ECO:0000256" key="2">
    <source>
        <dbReference type="ARBA" id="ARBA00008072"/>
    </source>
</evidence>
<organism evidence="8 9">
    <name type="scientific">Telmatospirillum siberiense</name>
    <dbReference type="NCBI Taxonomy" id="382514"/>
    <lineage>
        <taxon>Bacteria</taxon>
        <taxon>Pseudomonadati</taxon>
        <taxon>Pseudomonadota</taxon>
        <taxon>Alphaproteobacteria</taxon>
        <taxon>Rhodospirillales</taxon>
        <taxon>Rhodospirillaceae</taxon>
        <taxon>Telmatospirillum</taxon>
    </lineage>
</organism>
<protein>
    <submittedName>
        <fullName evidence="8">L-idonate 5-dehydrogenase</fullName>
    </submittedName>
</protein>
<evidence type="ECO:0000313" key="8">
    <source>
        <dbReference type="EMBL" id="PKU25632.1"/>
    </source>
</evidence>
<dbReference type="AlphaFoldDB" id="A0A2N3PYY5"/>
<evidence type="ECO:0000256" key="6">
    <source>
        <dbReference type="RuleBase" id="RU361277"/>
    </source>
</evidence>
<dbReference type="OrthoDB" id="9809185at2"/>
<evidence type="ECO:0000313" key="9">
    <source>
        <dbReference type="Proteomes" id="UP000233293"/>
    </source>
</evidence>
<dbReference type="Proteomes" id="UP000233293">
    <property type="component" value="Unassembled WGS sequence"/>
</dbReference>
<dbReference type="Pfam" id="PF00107">
    <property type="entry name" value="ADH_zinc_N"/>
    <property type="match status" value="1"/>
</dbReference>
<dbReference type="PANTHER" id="PTHR43161">
    <property type="entry name" value="SORBITOL DEHYDROGENASE"/>
    <property type="match status" value="1"/>
</dbReference>
<dbReference type="SMART" id="SM00829">
    <property type="entry name" value="PKS_ER"/>
    <property type="match status" value="1"/>
</dbReference>
<comment type="caution">
    <text evidence="8">The sequence shown here is derived from an EMBL/GenBank/DDBJ whole genome shotgun (WGS) entry which is preliminary data.</text>
</comment>
<sequence length="345" mass="36349">MEACVIHGALDLRLDKVKEPELSDNYVKVRIRAGGICGSDLHYFSNGRIGDFIIREPLIPGHEVAGEVCAVGAKVSTLKPGDRVAIHPGRSCGRCPRCREGRPNLCQSVFYMGSASRFPHMQGGFCEFVSVDESQCHKISTDIAFPLIAFAEPLSVALHAVHRAGDIMGRKVLITGAGPIGQLLLLAARRAGAGDVVVTDLLDSSLGKARQIGAAATINVGRTPDALTETSRAIDGFDVAFEVSGAAPALNSAIDAVHPGATIVQVGSLPAGPQGVTANRIMAKELDVRGAFRFGNVFADAVACLEKGLIDVSPLLTAVVPMANAGEAFLMAKDREHHLKVVIEF</sequence>
<dbReference type="CDD" id="cd08232">
    <property type="entry name" value="idonate-5-DH"/>
    <property type="match status" value="1"/>
</dbReference>
<feature type="domain" description="Enoyl reductase (ER)" evidence="7">
    <location>
        <begin position="8"/>
        <end position="343"/>
    </location>
</feature>
<keyword evidence="9" id="KW-1185">Reference proteome</keyword>
<dbReference type="InterPro" id="IPR013149">
    <property type="entry name" value="ADH-like_C"/>
</dbReference>
<dbReference type="SUPFAM" id="SSF50129">
    <property type="entry name" value="GroES-like"/>
    <property type="match status" value="1"/>
</dbReference>
<dbReference type="PANTHER" id="PTHR43161:SF9">
    <property type="entry name" value="SORBITOL DEHYDROGENASE"/>
    <property type="match status" value="1"/>
</dbReference>
<evidence type="ECO:0000256" key="4">
    <source>
        <dbReference type="ARBA" id="ARBA00022833"/>
    </source>
</evidence>
<dbReference type="InterPro" id="IPR036291">
    <property type="entry name" value="NAD(P)-bd_dom_sf"/>
</dbReference>
<evidence type="ECO:0000256" key="5">
    <source>
        <dbReference type="ARBA" id="ARBA00023002"/>
    </source>
</evidence>
<name>A0A2N3PYY5_9PROT</name>